<reference evidence="10 11" key="1">
    <citation type="submission" date="2019-06" db="EMBL/GenBank/DDBJ databases">
        <title>Metagenome assembled Genome of Spiribacter salinus SL48-SHIP from the microbial mat of Salt Lake 48 (Novosibirsk region, Russia).</title>
        <authorList>
            <person name="Shipova A."/>
            <person name="Rozanov A.S."/>
            <person name="Bryanskaya A.V."/>
            <person name="Peltek S.E."/>
        </authorList>
    </citation>
    <scope>NUCLEOTIDE SEQUENCE [LARGE SCALE GENOMIC DNA]</scope>
    <source>
        <strain evidence="10">SL48-SHIP-2</strain>
    </source>
</reference>
<comment type="caution">
    <text evidence="10">The sequence shown here is derived from an EMBL/GenBank/DDBJ whole genome shotgun (WGS) entry which is preliminary data.</text>
</comment>
<organism evidence="10 11">
    <name type="scientific">Spiribacter salinus</name>
    <dbReference type="NCBI Taxonomy" id="1335746"/>
    <lineage>
        <taxon>Bacteria</taxon>
        <taxon>Pseudomonadati</taxon>
        <taxon>Pseudomonadota</taxon>
        <taxon>Gammaproteobacteria</taxon>
        <taxon>Chromatiales</taxon>
        <taxon>Ectothiorhodospiraceae</taxon>
        <taxon>Spiribacter</taxon>
    </lineage>
</organism>
<dbReference type="PANTHER" id="PTHR43133">
    <property type="entry name" value="RNA POLYMERASE ECF-TYPE SIGMA FACTO"/>
    <property type="match status" value="1"/>
</dbReference>
<evidence type="ECO:0000313" key="10">
    <source>
        <dbReference type="EMBL" id="TQE99732.1"/>
    </source>
</evidence>
<accession>A0A540VSJ7</accession>
<dbReference type="GO" id="GO:0003677">
    <property type="term" value="F:DNA binding"/>
    <property type="evidence" value="ECO:0007669"/>
    <property type="project" value="UniProtKB-KW"/>
</dbReference>
<keyword evidence="3" id="KW-0731">Sigma factor</keyword>
<dbReference type="CDD" id="cd06171">
    <property type="entry name" value="Sigma70_r4"/>
    <property type="match status" value="1"/>
</dbReference>
<gene>
    <name evidence="10" type="ORF">FKY71_07110</name>
    <name evidence="9" type="ORF">FKY71_07810</name>
</gene>
<dbReference type="NCBIfam" id="TIGR02937">
    <property type="entry name" value="sigma70-ECF"/>
    <property type="match status" value="1"/>
</dbReference>
<feature type="domain" description="PhyR sigma2" evidence="8">
    <location>
        <begin position="12"/>
        <end position="62"/>
    </location>
</feature>
<dbReference type="InterPro" id="IPR013249">
    <property type="entry name" value="RNA_pol_sigma70_r4_t2"/>
</dbReference>
<dbReference type="Pfam" id="PF08281">
    <property type="entry name" value="Sigma70_r4_2"/>
    <property type="match status" value="1"/>
</dbReference>
<evidence type="ECO:0000256" key="5">
    <source>
        <dbReference type="ARBA" id="ARBA00023163"/>
    </source>
</evidence>
<feature type="compositionally biased region" description="Basic and acidic residues" evidence="6">
    <location>
        <begin position="87"/>
        <end position="97"/>
    </location>
</feature>
<dbReference type="GO" id="GO:0006352">
    <property type="term" value="P:DNA-templated transcription initiation"/>
    <property type="evidence" value="ECO:0007669"/>
    <property type="project" value="InterPro"/>
</dbReference>
<dbReference type="AlphaFoldDB" id="A0A540VSJ7"/>
<name>A0A540VSJ7_9GAMM</name>
<evidence type="ECO:0000259" key="7">
    <source>
        <dbReference type="Pfam" id="PF08281"/>
    </source>
</evidence>
<feature type="domain" description="RNA polymerase sigma factor 70 region 4 type 2" evidence="7">
    <location>
        <begin position="104"/>
        <end position="155"/>
    </location>
</feature>
<sequence>MSGDIRDELVGLLPRLRRFAMGLTGDSSEADELVQQACEKALRKQHQWQAGTRLDSWMYRIIQTTRIDNVRSRRNDTASLETSQIPEARDRRSEHAPENQNMLDRVSRILDQLPEDQRAVMVLVAVEERSYQEASKILEIPVGTVMSRLYRARARVQSELGMAMPAGTIAERT</sequence>
<evidence type="ECO:0000256" key="3">
    <source>
        <dbReference type="ARBA" id="ARBA00023082"/>
    </source>
</evidence>
<dbReference type="GO" id="GO:0016987">
    <property type="term" value="F:sigma factor activity"/>
    <property type="evidence" value="ECO:0007669"/>
    <property type="project" value="UniProtKB-KW"/>
</dbReference>
<keyword evidence="2" id="KW-0805">Transcription regulation</keyword>
<dbReference type="InterPro" id="IPR014284">
    <property type="entry name" value="RNA_pol_sigma-70_dom"/>
</dbReference>
<dbReference type="Proteomes" id="UP000315400">
    <property type="component" value="Unassembled WGS sequence"/>
</dbReference>
<dbReference type="EMBL" id="VIFK01000042">
    <property type="protein sequence ID" value="TQE99732.1"/>
    <property type="molecule type" value="Genomic_DNA"/>
</dbReference>
<proteinExistence type="inferred from homology"/>
<dbReference type="InterPro" id="IPR036388">
    <property type="entry name" value="WH-like_DNA-bd_sf"/>
</dbReference>
<dbReference type="SUPFAM" id="SSF88946">
    <property type="entry name" value="Sigma2 domain of RNA polymerase sigma factors"/>
    <property type="match status" value="1"/>
</dbReference>
<dbReference type="InterPro" id="IPR039425">
    <property type="entry name" value="RNA_pol_sigma-70-like"/>
</dbReference>
<dbReference type="Pfam" id="PF22029">
    <property type="entry name" value="PhyR_sigma2"/>
    <property type="match status" value="1"/>
</dbReference>
<evidence type="ECO:0000256" key="6">
    <source>
        <dbReference type="SAM" id="MobiDB-lite"/>
    </source>
</evidence>
<evidence type="ECO:0000313" key="9">
    <source>
        <dbReference type="EMBL" id="TQE99584.1"/>
    </source>
</evidence>
<feature type="region of interest" description="Disordered" evidence="6">
    <location>
        <begin position="72"/>
        <end position="100"/>
    </location>
</feature>
<dbReference type="InterPro" id="IPR013325">
    <property type="entry name" value="RNA_pol_sigma_r2"/>
</dbReference>
<dbReference type="PANTHER" id="PTHR43133:SF8">
    <property type="entry name" value="RNA POLYMERASE SIGMA FACTOR HI_1459-RELATED"/>
    <property type="match status" value="1"/>
</dbReference>
<evidence type="ECO:0000313" key="11">
    <source>
        <dbReference type="Proteomes" id="UP000315400"/>
    </source>
</evidence>
<evidence type="ECO:0000259" key="8">
    <source>
        <dbReference type="Pfam" id="PF22029"/>
    </source>
</evidence>
<dbReference type="InterPro" id="IPR053866">
    <property type="entry name" value="PhyR_sigma2"/>
</dbReference>
<keyword evidence="4" id="KW-0238">DNA-binding</keyword>
<dbReference type="EMBL" id="VIFK01000051">
    <property type="protein sequence ID" value="TQE99584.1"/>
    <property type="molecule type" value="Genomic_DNA"/>
</dbReference>
<dbReference type="Gene3D" id="1.10.1740.10">
    <property type="match status" value="1"/>
</dbReference>
<evidence type="ECO:0000256" key="4">
    <source>
        <dbReference type="ARBA" id="ARBA00023125"/>
    </source>
</evidence>
<keyword evidence="5" id="KW-0804">Transcription</keyword>
<dbReference type="Gene3D" id="1.10.10.10">
    <property type="entry name" value="Winged helix-like DNA-binding domain superfamily/Winged helix DNA-binding domain"/>
    <property type="match status" value="1"/>
</dbReference>
<comment type="similarity">
    <text evidence="1">Belongs to the sigma-70 factor family. ECF subfamily.</text>
</comment>
<evidence type="ECO:0000256" key="1">
    <source>
        <dbReference type="ARBA" id="ARBA00010641"/>
    </source>
</evidence>
<evidence type="ECO:0000256" key="2">
    <source>
        <dbReference type="ARBA" id="ARBA00023015"/>
    </source>
</evidence>
<dbReference type="InterPro" id="IPR013324">
    <property type="entry name" value="RNA_pol_sigma_r3/r4-like"/>
</dbReference>
<dbReference type="SUPFAM" id="SSF88659">
    <property type="entry name" value="Sigma3 and sigma4 domains of RNA polymerase sigma factors"/>
    <property type="match status" value="1"/>
</dbReference>
<protein>
    <submittedName>
        <fullName evidence="10">RNA polymerase sigma factor</fullName>
    </submittedName>
</protein>